<gene>
    <name evidence="1" type="ORF">RINTHH_3770</name>
</gene>
<name>M1WXV3_9NOST</name>
<dbReference type="AlphaFoldDB" id="M1WXV3"/>
<evidence type="ECO:0000313" key="2">
    <source>
        <dbReference type="Proteomes" id="UP000053051"/>
    </source>
</evidence>
<sequence length="57" mass="6104">MSVTQPLLLQLGTISIITLLIAEKSAPAILVSLGAASEELFQGKQLPILKFPEIEKT</sequence>
<accession>M1WXV3</accession>
<dbReference type="EMBL" id="CAIY01000018">
    <property type="protein sequence ID" value="CCH66532.1"/>
    <property type="molecule type" value="Genomic_DNA"/>
</dbReference>
<organism evidence="1 2">
    <name type="scientific">Richelia intracellularis HH01</name>
    <dbReference type="NCBI Taxonomy" id="1165094"/>
    <lineage>
        <taxon>Bacteria</taxon>
        <taxon>Bacillati</taxon>
        <taxon>Cyanobacteriota</taxon>
        <taxon>Cyanophyceae</taxon>
        <taxon>Nostocales</taxon>
        <taxon>Nostocaceae</taxon>
        <taxon>Richelia</taxon>
    </lineage>
</organism>
<reference evidence="2" key="2">
    <citation type="submission" date="2016-01" db="EMBL/GenBank/DDBJ databases">
        <title>Diatom-associated endosymboitic cyanobacterium lacks core nitrogen metabolism enzymes.</title>
        <authorList>
            <person name="Hilton J.A."/>
            <person name="Foster R.A."/>
            <person name="Tripp H.J."/>
            <person name="Carter B.J."/>
            <person name="Zehr J.P."/>
            <person name="Villareal T.A."/>
        </authorList>
    </citation>
    <scope>NUCLEOTIDE SEQUENCE [LARGE SCALE GENOMIC DNA]</scope>
    <source>
        <strain evidence="2">HH01</strain>
    </source>
</reference>
<comment type="caution">
    <text evidence="1">The sequence shown here is derived from an EMBL/GenBank/DDBJ whole genome shotgun (WGS) entry which is preliminary data.</text>
</comment>
<protein>
    <submittedName>
        <fullName evidence="1">Uncharacterized protein</fullName>
    </submittedName>
</protein>
<keyword evidence="2" id="KW-1185">Reference proteome</keyword>
<reference evidence="1 2" key="1">
    <citation type="submission" date="2012-05" db="EMBL/GenBank/DDBJ databases">
        <authorList>
            <person name="Hilton J."/>
        </authorList>
    </citation>
    <scope>NUCLEOTIDE SEQUENCE [LARGE SCALE GENOMIC DNA]</scope>
    <source>
        <strain evidence="1 2">HH01</strain>
    </source>
</reference>
<dbReference type="Proteomes" id="UP000053051">
    <property type="component" value="Unassembled WGS sequence"/>
</dbReference>
<evidence type="ECO:0000313" key="1">
    <source>
        <dbReference type="EMBL" id="CCH66532.1"/>
    </source>
</evidence>
<proteinExistence type="predicted"/>